<keyword evidence="3" id="KW-1185">Reference proteome</keyword>
<dbReference type="EMBL" id="JAPWTJ010002916">
    <property type="protein sequence ID" value="KAJ8964017.1"/>
    <property type="molecule type" value="Genomic_DNA"/>
</dbReference>
<evidence type="ECO:0000313" key="3">
    <source>
        <dbReference type="Proteomes" id="UP001162164"/>
    </source>
</evidence>
<comment type="caution">
    <text evidence="2">The sequence shown here is derived from an EMBL/GenBank/DDBJ whole genome shotgun (WGS) entry which is preliminary data.</text>
</comment>
<evidence type="ECO:0000313" key="2">
    <source>
        <dbReference type="EMBL" id="KAJ8964017.1"/>
    </source>
</evidence>
<sequence>KYTARGKNTVRQLPGPCNKQVSLAKLLARSRATSSWAIGRYALSYKGMLERSWVRRSDSVNVKSGFGETFGDLKKLWNWLWPLGWYILRPLGKNQNLQHPVDRLKFFWTYKLCSPEKTQETFGHYMIFRNRPDVLLCFSVNNPVSLRNCRLMWFPGNSSILSQHTSSIGRMQERFTVYVPRRSLSQLFSRSQPIRSGYKKKRPRDARRGQRFSERTRSTSVLTYYGVNEVFENAIRAALIARRVQRFWMTNLKKYRGHFCRSILTGKQVIVRMSDAGASLIS</sequence>
<organism evidence="2 3">
    <name type="scientific">Molorchus minor</name>
    <dbReference type="NCBI Taxonomy" id="1323400"/>
    <lineage>
        <taxon>Eukaryota</taxon>
        <taxon>Metazoa</taxon>
        <taxon>Ecdysozoa</taxon>
        <taxon>Arthropoda</taxon>
        <taxon>Hexapoda</taxon>
        <taxon>Insecta</taxon>
        <taxon>Pterygota</taxon>
        <taxon>Neoptera</taxon>
        <taxon>Endopterygota</taxon>
        <taxon>Coleoptera</taxon>
        <taxon>Polyphaga</taxon>
        <taxon>Cucujiformia</taxon>
        <taxon>Chrysomeloidea</taxon>
        <taxon>Cerambycidae</taxon>
        <taxon>Lamiinae</taxon>
        <taxon>Monochamini</taxon>
        <taxon>Molorchus</taxon>
    </lineage>
</organism>
<dbReference type="Proteomes" id="UP001162164">
    <property type="component" value="Unassembled WGS sequence"/>
</dbReference>
<feature type="region of interest" description="Disordered" evidence="1">
    <location>
        <begin position="195"/>
        <end position="214"/>
    </location>
</feature>
<gene>
    <name evidence="2" type="ORF">NQ317_001252</name>
</gene>
<accession>A0ABQ9ISD2</accession>
<reference evidence="2" key="1">
    <citation type="journal article" date="2023" name="Insect Mol. Biol.">
        <title>Genome sequencing provides insights into the evolution of gene families encoding plant cell wall-degrading enzymes in longhorned beetles.</title>
        <authorList>
            <person name="Shin N.R."/>
            <person name="Okamura Y."/>
            <person name="Kirsch R."/>
            <person name="Pauchet Y."/>
        </authorList>
    </citation>
    <scope>NUCLEOTIDE SEQUENCE</scope>
    <source>
        <strain evidence="2">MMC_N1</strain>
    </source>
</reference>
<protein>
    <submittedName>
        <fullName evidence="2">Uncharacterized protein</fullName>
    </submittedName>
</protein>
<name>A0ABQ9ISD2_9CUCU</name>
<proteinExistence type="predicted"/>
<evidence type="ECO:0000256" key="1">
    <source>
        <dbReference type="SAM" id="MobiDB-lite"/>
    </source>
</evidence>
<feature type="non-terminal residue" evidence="2">
    <location>
        <position position="1"/>
    </location>
</feature>